<evidence type="ECO:0000256" key="3">
    <source>
        <dbReference type="ARBA" id="ARBA00022553"/>
    </source>
</evidence>
<dbReference type="FunFam" id="3.30.300.30:FF:000015">
    <property type="entry name" value="Nonribosomal peptide synthase SidD"/>
    <property type="match status" value="1"/>
</dbReference>
<dbReference type="PANTHER" id="PTHR45527:SF1">
    <property type="entry name" value="FATTY ACID SYNTHASE"/>
    <property type="match status" value="1"/>
</dbReference>
<feature type="domain" description="Carrier" evidence="6">
    <location>
        <begin position="4434"/>
        <end position="4507"/>
    </location>
</feature>
<dbReference type="Gene3D" id="3.30.559.30">
    <property type="entry name" value="Nonribosomal peptide synthetase, condensation domain"/>
    <property type="match status" value="6"/>
</dbReference>
<dbReference type="InterPro" id="IPR009081">
    <property type="entry name" value="PP-bd_ACP"/>
</dbReference>
<dbReference type="InterPro" id="IPR010071">
    <property type="entry name" value="AA_adenyl_dom"/>
</dbReference>
<dbReference type="Gene3D" id="3.40.50.12780">
    <property type="entry name" value="N-terminal domain of ligase-like"/>
    <property type="match status" value="3"/>
</dbReference>
<comment type="pathway">
    <text evidence="1">Siderophore biosynthesis.</text>
</comment>
<evidence type="ECO:0000313" key="7">
    <source>
        <dbReference type="EMBL" id="KAK4175461.1"/>
    </source>
</evidence>
<dbReference type="GO" id="GO:0010106">
    <property type="term" value="P:cellular response to iron ion starvation"/>
    <property type="evidence" value="ECO:0007669"/>
    <property type="project" value="UniProtKB-ARBA"/>
</dbReference>
<organism evidence="7 8">
    <name type="scientific">Triangularia setosa</name>
    <dbReference type="NCBI Taxonomy" id="2587417"/>
    <lineage>
        <taxon>Eukaryota</taxon>
        <taxon>Fungi</taxon>
        <taxon>Dikarya</taxon>
        <taxon>Ascomycota</taxon>
        <taxon>Pezizomycotina</taxon>
        <taxon>Sordariomycetes</taxon>
        <taxon>Sordariomycetidae</taxon>
        <taxon>Sordariales</taxon>
        <taxon>Podosporaceae</taxon>
        <taxon>Triangularia</taxon>
    </lineage>
</organism>
<evidence type="ECO:0000256" key="4">
    <source>
        <dbReference type="ARBA" id="ARBA00022598"/>
    </source>
</evidence>
<dbReference type="PANTHER" id="PTHR45527">
    <property type="entry name" value="NONRIBOSOMAL PEPTIDE SYNTHETASE"/>
    <property type="match status" value="1"/>
</dbReference>
<dbReference type="Gene3D" id="3.30.559.10">
    <property type="entry name" value="Chloramphenicol acetyltransferase-like domain"/>
    <property type="match status" value="6"/>
</dbReference>
<dbReference type="InterPro" id="IPR000873">
    <property type="entry name" value="AMP-dep_synth/lig_dom"/>
</dbReference>
<dbReference type="NCBIfam" id="NF003417">
    <property type="entry name" value="PRK04813.1"/>
    <property type="match status" value="3"/>
</dbReference>
<feature type="domain" description="Carrier" evidence="6">
    <location>
        <begin position="542"/>
        <end position="615"/>
    </location>
</feature>
<dbReference type="FunFam" id="3.40.50.980:FF:000001">
    <property type="entry name" value="Non-ribosomal peptide synthetase"/>
    <property type="match status" value="1"/>
</dbReference>
<reference evidence="7" key="2">
    <citation type="submission" date="2023-05" db="EMBL/GenBank/DDBJ databases">
        <authorList>
            <consortium name="Lawrence Berkeley National Laboratory"/>
            <person name="Steindorff A."/>
            <person name="Hensen N."/>
            <person name="Bonometti L."/>
            <person name="Westerberg I."/>
            <person name="Brannstrom I.O."/>
            <person name="Guillou S."/>
            <person name="Cros-Aarteil S."/>
            <person name="Calhoun S."/>
            <person name="Haridas S."/>
            <person name="Kuo A."/>
            <person name="Mondo S."/>
            <person name="Pangilinan J."/>
            <person name="Riley R."/>
            <person name="Labutti K."/>
            <person name="Andreopoulos B."/>
            <person name="Lipzen A."/>
            <person name="Chen C."/>
            <person name="Yanf M."/>
            <person name="Daum C."/>
            <person name="Ng V."/>
            <person name="Clum A."/>
            <person name="Ohm R."/>
            <person name="Martin F."/>
            <person name="Silar P."/>
            <person name="Natvig D."/>
            <person name="Lalanne C."/>
            <person name="Gautier V."/>
            <person name="Ament-Velasquez S.L."/>
            <person name="Kruys A."/>
            <person name="Hutchinson M.I."/>
            <person name="Powell A.J."/>
            <person name="Barry K."/>
            <person name="Miller A.N."/>
            <person name="Grigoriev I.V."/>
            <person name="Debuchy R."/>
            <person name="Gladieux P."/>
            <person name="Thoren M.H."/>
            <person name="Johannesson H."/>
        </authorList>
    </citation>
    <scope>NUCLEOTIDE SEQUENCE</scope>
    <source>
        <strain evidence="7">CBS 892.96</strain>
    </source>
</reference>
<protein>
    <submittedName>
        <fullName evidence="7">Peptide synthetase</fullName>
    </submittedName>
</protein>
<dbReference type="CDD" id="cd05918">
    <property type="entry name" value="A_NRPS_SidN3_like"/>
    <property type="match status" value="2"/>
</dbReference>
<evidence type="ECO:0000313" key="8">
    <source>
        <dbReference type="Proteomes" id="UP001302321"/>
    </source>
</evidence>
<dbReference type="GO" id="GO:0043041">
    <property type="term" value="P:amino acid activation for nonribosomal peptide biosynthetic process"/>
    <property type="evidence" value="ECO:0007669"/>
    <property type="project" value="TreeGrafter"/>
</dbReference>
<evidence type="ECO:0000256" key="1">
    <source>
        <dbReference type="ARBA" id="ARBA00004924"/>
    </source>
</evidence>
<dbReference type="CDD" id="cd19542">
    <property type="entry name" value="CT_NRPS-like"/>
    <property type="match status" value="1"/>
</dbReference>
<dbReference type="PROSITE" id="PS50075">
    <property type="entry name" value="CARRIER"/>
    <property type="match status" value="6"/>
</dbReference>
<reference evidence="7" key="1">
    <citation type="journal article" date="2023" name="Mol. Phylogenet. Evol.">
        <title>Genome-scale phylogeny and comparative genomics of the fungal order Sordariales.</title>
        <authorList>
            <person name="Hensen N."/>
            <person name="Bonometti L."/>
            <person name="Westerberg I."/>
            <person name="Brannstrom I.O."/>
            <person name="Guillou S."/>
            <person name="Cros-Aarteil S."/>
            <person name="Calhoun S."/>
            <person name="Haridas S."/>
            <person name="Kuo A."/>
            <person name="Mondo S."/>
            <person name="Pangilinan J."/>
            <person name="Riley R."/>
            <person name="LaButti K."/>
            <person name="Andreopoulos B."/>
            <person name="Lipzen A."/>
            <person name="Chen C."/>
            <person name="Yan M."/>
            <person name="Daum C."/>
            <person name="Ng V."/>
            <person name="Clum A."/>
            <person name="Steindorff A."/>
            <person name="Ohm R.A."/>
            <person name="Martin F."/>
            <person name="Silar P."/>
            <person name="Natvig D.O."/>
            <person name="Lalanne C."/>
            <person name="Gautier V."/>
            <person name="Ament-Velasquez S.L."/>
            <person name="Kruys A."/>
            <person name="Hutchinson M.I."/>
            <person name="Powell A.J."/>
            <person name="Barry K."/>
            <person name="Miller A.N."/>
            <person name="Grigoriev I.V."/>
            <person name="Debuchy R."/>
            <person name="Gladieux P."/>
            <person name="Hiltunen Thoren M."/>
            <person name="Johannesson H."/>
        </authorList>
    </citation>
    <scope>NUCLEOTIDE SEQUENCE</scope>
    <source>
        <strain evidence="7">CBS 892.96</strain>
    </source>
</reference>
<dbReference type="InterPro" id="IPR023213">
    <property type="entry name" value="CAT-like_dom_sf"/>
</dbReference>
<dbReference type="Pfam" id="PF00668">
    <property type="entry name" value="Condensation"/>
    <property type="match status" value="6"/>
</dbReference>
<comment type="caution">
    <text evidence="7">The sequence shown here is derived from an EMBL/GenBank/DDBJ whole genome shotgun (WGS) entry which is preliminary data.</text>
</comment>
<dbReference type="PROSITE" id="PS00012">
    <property type="entry name" value="PHOSPHOPANTETHEINE"/>
    <property type="match status" value="6"/>
</dbReference>
<dbReference type="Proteomes" id="UP001302321">
    <property type="component" value="Unassembled WGS sequence"/>
</dbReference>
<dbReference type="InterPro" id="IPR020845">
    <property type="entry name" value="AMP-binding_CS"/>
</dbReference>
<dbReference type="SUPFAM" id="SSF52777">
    <property type="entry name" value="CoA-dependent acyltransferases"/>
    <property type="match status" value="12"/>
</dbReference>
<dbReference type="InterPro" id="IPR036736">
    <property type="entry name" value="ACP-like_sf"/>
</dbReference>
<feature type="domain" description="Carrier" evidence="6">
    <location>
        <begin position="3878"/>
        <end position="3955"/>
    </location>
</feature>
<proteinExistence type="inferred from homology"/>
<evidence type="ECO:0000256" key="2">
    <source>
        <dbReference type="ARBA" id="ARBA00022450"/>
    </source>
</evidence>
<dbReference type="NCBIfam" id="TIGR01733">
    <property type="entry name" value="AA-adenyl-dom"/>
    <property type="match status" value="3"/>
</dbReference>
<dbReference type="InterPro" id="IPR045851">
    <property type="entry name" value="AMP-bd_C_sf"/>
</dbReference>
<dbReference type="Gene3D" id="1.10.1200.10">
    <property type="entry name" value="ACP-like"/>
    <property type="match status" value="5"/>
</dbReference>
<evidence type="ECO:0000259" key="6">
    <source>
        <dbReference type="PROSITE" id="PS50075"/>
    </source>
</evidence>
<name>A0AAN7A4V0_9PEZI</name>
<sequence length="5016" mass="553476">MMDPSTSQSHQVDETLSILNHPPTRLTGPSLLHLLVHQTSTETAIDFLDDEGRQISLSYTQLHHASDALAATIQARIGPWNDIKQFVVPVLVPQGPNLYITLLAILKAGGAFCPLNLDVPLERAQFILDDVEAKVVITTPGLVTQLPPVGETGRIVLLVGDETPSKPPTKALQYRQPKPYDLAYVMYTSGSTGTPKGVGISHDAATQSLLAHDQHIPPFSRFLQFAAPTFDVSVFEIFFPLFRGKTLVSCTRGAMLNDLPRIISRMSVDACELTPSVAGSLLRSRNNAPCLRLLLTIGEMLTNPVIEEFGGNDEKTSMLWGMYGPTEAAIHCTVQSSFGCGMSTANIGIPFDTVSAFVLNLPENETVPPDFRILACGEVGELAVGGPQVANGYVNRPEMTAEAFVETPYGRLYRTGDKARVLPDGTLECLGRIGGGQVKLRGQRMELGEVEHAALRTPGCHSAVAAVINSILVLFCAVDQTDGMLDAVQASCRAWLPGFMLPGDIVVMGAFPRLPSGKIDRKGLISSYPNSQSGPGTIQQATFRDDLERTLCSVTATALGIEVQPGHDLRQTGLDSLAAIKLASLLRQAGVDIDAIEVLKSRTIAALHAYVSKKHGHQPASNPGHTSPGSWQLDVAEVLSRKHHLFNDDEPVQSVYPCTPLQTSMLAETAANPRAYCNWIQLRFPISCSSAAIRSWFLQLANSNEILRTGFVHDNGGFLQVIFQRPSESCITISGSLVHEFELRDDRDFLTPFRVQILEPESLAEPADVSAIVQLHHAVYDGWSWDLAMADLSALLQGEQPKKRPQFSKVAHYYVSPSLQNVSDHAKEFWAEYLRGFQPPALPILQAETTSVSAVSSSIITVNLEPDELRTALNNTQCGVQTVFQASMAWLWSAMVGSDDVVVGTVTSGRTLPISMIEDVMGPCIATVPLRTDFSQVSSVRDLLVSVQAANRALLEHSTLPFTEIKRAAGIRPGQPIYDVLLVYQQSLYSSKKDRVSKVEEVDHQDYLETQLLIEVEPRDHDFVIRITSHGNTFPDQQVKTLGSCIGELASWMAKNLDSPIEGIQTAFSQPVLSIFNPKPMNFGGVPDLAHAFERVVAKYPNKEALCFADHISDDLVKETTLSFAQLNQTANQIASHLQEQGLAEGGVVAIIMEKSVLLYAGILGILKVGCAYLPLLPTNPETRISTILQQAGVVFCLTDNSTRGKLSSDVSLNLIDLDGLDYMSLPATHVTPNPDPSRLAYVIYTSGSTGVPKGVCITQLNIISNLDVLSRIYPVKDYSRLLQSCSQAFDVSVFEIFFAWTQAMCLCSGKNDTLFEDLERSIRKLNVTHLSMTPTVASLVDSEKVPAVEFLVTAGEAMTELVAKKWGERLFQGYGPSETTNICSVKKMGPNQAIQHLGWSFENTSTLVLFKDSEQVVPLGCLGEFCFGGDQVVQGYLAMPALTSAKFINHPNFGRLYRSGDIGRMLPDGSMVILGRVDEQIKLRGQRVELGEITAMLQLSSTVEDCASLFLRRESEETMDQIVSYFVPNGRQRSQFTVLELDDDLRREVQSLFRLLIAKVPLYMVPSAIVPISVLPTTASGKLDRTRLAVSYRQLGQEYLVSAAAQADEEEEHGDWTATEERVAGAVSQALKVPRHEVQRWTPLGTLGLDSISAIQLARSLYAQLGQRIPISVILQNPNVARLAKVLSDLETMVSVSPKTRELLPKSLLALLKDRLRQQGASTQDILPCTPLQEGMLAATGNKGAYINRMLFLVSGDPVRLEKAWYAMVSRHGILRTCFITTSDNRHPIVQLILQNWQPDWLAFDASNTSVHHCVAEQITLLSDGIDSLQPMVTLAWITKGNERYLSFICHHALYDGVAIERLLFEVEQAYHGFSLPPTPSYAEFLQESTTLPESTNEFWAAHLSGMEPKLITDLITNSEEVIIAIKTQQLHLPLSDVRTKIKELGVSLLALVQSSWATTLGCILRTDDVCFGNVVNGRSASYEGINELVAPCFNTLPVRVNMSDIQQSLELIKEVQKASIQALKFQFTPLRRIIPSASQYGTRHLFDTLLLLQHSPRSLDSKVWELENDDGEMDIPLVCEVIPDTATDTVMIRLHAQGFPTEIHQLVLDLFTYVVEMCLQYPAGRILSPDSLPQPLQERLRLVSHLRSSTRVPISFQPEAKSEASWTATETAVRQVLATLSSSDEGHVRRSTTIYQLGLDSISAVQVASMLRQSGYHVLASDVIAHPTCQGLAQHIVSDKATKMTSPQYDFTSFNSEVRPQLLSRSVLVPRIVEAILPCTPLQSSMMAQFITSGGRDYFNFLAFELDILTDVAKTKEAWGAVCLVHPMLRTGLAPVEHQDCAFAMIQYGTESFIPLVNIFTGSEVVFDVDRWRFSTRKRIAQIPHERLFAVALVQDANRLTMHLAIHHALYDAFSLQLVLSDLCKALRGLEIIQHKDTEQAVAEILGQISMSSDKIESFWKKKAQEVVVNGFPVMTPLRQASREILTESLTGKATMTDLEHAIRNAGYSLQAVLQAAWTRVLSSYLGEPSVIFGVVLSGRNSEATRNAAFPCIGTLPVIATNTESNGDLLTQMMRYNTEIFQQQHQPLTRIQNWLGHSDTKLFDTLLVYQKFNLDNAETRPWRVIEDQPNIDYPVSIEVEPVVENRLKYQVTFFSDVLPKEQSEILLRQFDAAVCHLAFSPDKVETDLFTDAPDLFSVLPPEKAELPTEVRFLHQLVERQSIETPEASALQFVEAFDGDLPTDQTWTYKDLNDNGNQVAQTLAQHVRVGDIVAVYFDKCPEAYFSILGILKAGCAFVALDPVAPASRNEFILKDSGASALLTTAERKINLGFDISIPVIPINKEALLLLSSEPVILNPPLEPTNICYCLYTSGTTGTPKGCEITHDNAVQCMLAFRHIFKGKWETDSRWLQFASLHFDVSVLEQYWSWSVGITLVAAPRDVILEDLSGTISRLGITHIDLTPSLARLVHPDDVPSLCKGVFITGGESLKQEILDVWGEKRVIYNFYGPTEATIGVTVYPQVPINGRASNIGKQFINVGSFVLKPETDLPVLRGAVGELCVSGRLVGKGYLKREDLTSERFPLLQPFGERVYRTGDLVRVLHDGCFDFLGRADDQVKLRGQRLEIGEINHAIRKGVAEIRDVATLVVRNESQQKDLLVSFIMDNDGGKSSQHHQELKLVEESQAAELCRRARDACRSRLPGYMVPTYVLQLPFIPLSANNKAEIKKLRQFFATIEHDKLIALASSTETSSGELSAVGVQIARAIAAMQSIDINTITPGSSIFELGIDSVSVLRLSRALKENELLHTSPTMILKNPLIGDLSRALESKKISSGADSVASARQLVQACSHKFRSYVCKELLVSPDDIQYIAPCSPLQQGMLSRSSDNAYFNTFRFNLTPDVKPELLRQALERTVEAFPILRTKFVETTDGFIQVALKKVKLPWITMFLDSEKQSHQVGTSQLGSLDTPSLDTSNPTLETSPVSLDIDMPAQQIDSSLLPIWRTFADKENVLLRSDGPSPTSEGLVTEAVMRWRMSWIARNRQCLIQPFEVAYLDNPRHLALHIFHGLYDANSLQLILDRIISEYHALAKGTTDRHLVSTPSFLEALCYGPLRNFTSSKSFWVQHLQGSICRSEQSHSNATAVSVRSDLSFGELEKLRIALRVTHQAIVQAAWVSVLGKKLAMNPTIGMVFSGRAIDLDGAERVVGPLFNTLPFHARVSGTKGGVLTTWSSLIQQCHSFNTAVLGFQHVPLRDIQKWCSGGRSLFDTLFSFQLRDEVAPCSSLLQEVEVEPTPDYPLALEATLNSDDSLSLLLVSQQDEFDHESLGGIMEDLRGAFESMPHRLNERVIEEDLELAGGHQHRQIEGQISSSRNSAQVASGFVWTEDACQLRQEIAELAETPADFVNETAPVFELGLDSIDMIKLSARLKRHHGVLLSTSDLMKAQTIQGMVQLLHDRLESLDIQEEMKVSMESQKVSCFMKSVGGGAFPPTPLQEAMVADMIGSDFQLYFNHDIWKLSPGVDVARLNSAWKTVVKRSDMLRTVFIPVEGSQFNFAYCQVSKPEFQGGLIFEAKLTSADELRNVCEAARKRALEGAGQSDLLQVTFATIEHSDEFFIVLSISHALYDGWSLGLLHQDVRAAYHGIPIVSTEIDRSTLLNQLLLSDRLGASTFWSGFLEGASCTMFPLKTLPDQQGIHRVESISAIAGSDITGFCKAIGITLHVLGQACWAALLASRTGLLDVTFGVVLSGRDNEDWEKAMFPTMNTVAIRSVLHGTVSSWLRYMQDNMVSIRPFQHFGLRQAQKLAKSNGPLFNSLFIQQRQPSASSTEVGETLWTSIGGESAVEYPVCVEMEMSDAGLMWRTACDGAHLSRQDADDLVTQLDAVLQHIAQSADESVLIFSGRDVSVCGLPLATFDHQYHDEPANCRVAQDNRDAMWSLTESIIRDILAEVSGIPVESILKSHSIYHLGLDSVSAVKASSALQKQGINIRFRDLLRAKSISEMATLLQDRLVPVAAKETDIEEEPSVIDGLDVSELLSVAGVESSAIETVLPATSMQVHMLSVWQNTQGAIFYPDFWYELIGDVDLESIILAWSTLTAEIPILRTLFLPTGTRDVPMLQVVLNRDCLHHMADAAPTPKSRNWLMKLKGIFSAHSTAWKSSSPEQCLRQPYVALEARRQGKKWLLTFKIHHAMYDAISLPAILGRFSMILSGAEGKSHVTTTAWRTALAAEYSSKSREHKMQFWKEYLAGSKLTPLTLKTIAAQRTQSSSPKRRMLYDITNLTGALSSHQTSQQNPWTTLVQQDAVHDVRPLVQLCMSRGTSLQSLFLAAYARFLSSKIDKKDVVFGIYLASRSDNDELLDPPYPTLRLVPLRVRFVKDEADLLEVASKIQGDIHAISSGNNATVGLWEVEKWTGMTVDSFVNFIGSPADGKVVSSPEGEVKLVASILAEEKTVKRRSAGGIKDLDGNMVRESYPTAIDVEVSVTGDAMTIGIFGPGEKVGQKEARGAIDEIVEVLKGLVK</sequence>
<keyword evidence="3" id="KW-0597">Phosphoprotein</keyword>
<dbReference type="FunFam" id="3.40.50.12780:FF:000024">
    <property type="entry name" value="Nonribosomal siderophore peptide synthase SidC"/>
    <property type="match status" value="2"/>
</dbReference>
<feature type="domain" description="Carrier" evidence="6">
    <location>
        <begin position="3252"/>
        <end position="3329"/>
    </location>
</feature>
<dbReference type="SUPFAM" id="SSF47336">
    <property type="entry name" value="ACP-like"/>
    <property type="match status" value="6"/>
</dbReference>
<keyword evidence="2" id="KW-0596">Phosphopantetheine</keyword>
<dbReference type="InterPro" id="IPR006162">
    <property type="entry name" value="Ppantetheine_attach_site"/>
</dbReference>
<dbReference type="GO" id="GO:0016874">
    <property type="term" value="F:ligase activity"/>
    <property type="evidence" value="ECO:0007669"/>
    <property type="project" value="UniProtKB-KW"/>
</dbReference>
<dbReference type="InterPro" id="IPR042099">
    <property type="entry name" value="ANL_N_sf"/>
</dbReference>
<dbReference type="EMBL" id="MU866233">
    <property type="protein sequence ID" value="KAK4175461.1"/>
    <property type="molecule type" value="Genomic_DNA"/>
</dbReference>
<dbReference type="PROSITE" id="PS00455">
    <property type="entry name" value="AMP_BINDING"/>
    <property type="match status" value="2"/>
</dbReference>
<dbReference type="FunFam" id="3.30.300.30:FF:000033">
    <property type="entry name" value="Nonribosomal siderophore peptide synthase SidC"/>
    <property type="match status" value="1"/>
</dbReference>
<dbReference type="GO" id="GO:0005737">
    <property type="term" value="C:cytoplasm"/>
    <property type="evidence" value="ECO:0007669"/>
    <property type="project" value="TreeGrafter"/>
</dbReference>
<dbReference type="GO" id="GO:0031177">
    <property type="term" value="F:phosphopantetheine binding"/>
    <property type="evidence" value="ECO:0007669"/>
    <property type="project" value="InterPro"/>
</dbReference>
<gene>
    <name evidence="7" type="ORF">QBC36DRAFT_23877</name>
</gene>
<dbReference type="GO" id="GO:0031169">
    <property type="term" value="P:ferrichrome biosynthetic process"/>
    <property type="evidence" value="ECO:0007669"/>
    <property type="project" value="UniProtKB-ARBA"/>
</dbReference>
<dbReference type="InterPro" id="IPR020806">
    <property type="entry name" value="PKS_PP-bd"/>
</dbReference>
<dbReference type="InterPro" id="IPR001242">
    <property type="entry name" value="Condensation_dom"/>
</dbReference>
<keyword evidence="4" id="KW-0436">Ligase</keyword>
<feature type="domain" description="Carrier" evidence="6">
    <location>
        <begin position="1618"/>
        <end position="1692"/>
    </location>
</feature>
<comment type="similarity">
    <text evidence="5">Belongs to the NRP synthetase family.</text>
</comment>
<accession>A0AAN7A4V0</accession>
<feature type="domain" description="Carrier" evidence="6">
    <location>
        <begin position="2166"/>
        <end position="2242"/>
    </location>
</feature>
<dbReference type="Gene3D" id="3.30.300.30">
    <property type="match status" value="3"/>
</dbReference>
<dbReference type="Pfam" id="PF00501">
    <property type="entry name" value="AMP-binding"/>
    <property type="match status" value="3"/>
</dbReference>
<dbReference type="SUPFAM" id="SSF56801">
    <property type="entry name" value="Acetyl-CoA synthetase-like"/>
    <property type="match status" value="3"/>
</dbReference>
<dbReference type="SMART" id="SM00823">
    <property type="entry name" value="PKS_PP"/>
    <property type="match status" value="5"/>
</dbReference>
<evidence type="ECO:0000256" key="5">
    <source>
        <dbReference type="ARBA" id="ARBA00029454"/>
    </source>
</evidence>
<dbReference type="Pfam" id="PF00550">
    <property type="entry name" value="PP-binding"/>
    <property type="match status" value="6"/>
</dbReference>
<keyword evidence="8" id="KW-1185">Reference proteome</keyword>